<keyword evidence="4" id="KW-0804">Transcription</keyword>
<protein>
    <submittedName>
        <fullName evidence="7">DNA-binding transcriptional activator of the SARP family</fullName>
    </submittedName>
</protein>
<dbReference type="RefSeq" id="WP_415830367.1">
    <property type="nucleotide sequence ID" value="NZ_CBCSGW010000087.1"/>
</dbReference>
<dbReference type="Proteomes" id="UP000763557">
    <property type="component" value="Unassembled WGS sequence"/>
</dbReference>
<evidence type="ECO:0000256" key="1">
    <source>
        <dbReference type="ARBA" id="ARBA00005820"/>
    </source>
</evidence>
<evidence type="ECO:0000259" key="6">
    <source>
        <dbReference type="PROSITE" id="PS51755"/>
    </source>
</evidence>
<reference evidence="7 8" key="1">
    <citation type="submission" date="2020-01" db="EMBL/GenBank/DDBJ databases">
        <title>Kibdelosporangium persica a novel Actinomycetes from a hot desert in Iran.</title>
        <authorList>
            <person name="Safaei N."/>
            <person name="Zaburannyi N."/>
            <person name="Mueller R."/>
            <person name="Wink J."/>
        </authorList>
    </citation>
    <scope>NUCLEOTIDE SEQUENCE [LARGE SCALE GENOMIC DNA]</scope>
    <source>
        <strain evidence="7 8">4NS15</strain>
    </source>
</reference>
<dbReference type="SMART" id="SM00862">
    <property type="entry name" value="Trans_reg_C"/>
    <property type="match status" value="1"/>
</dbReference>
<evidence type="ECO:0000256" key="4">
    <source>
        <dbReference type="ARBA" id="ARBA00023163"/>
    </source>
</evidence>
<dbReference type="Gene3D" id="3.40.50.300">
    <property type="entry name" value="P-loop containing nucleotide triphosphate hydrolases"/>
    <property type="match status" value="1"/>
</dbReference>
<evidence type="ECO:0000256" key="5">
    <source>
        <dbReference type="PROSITE-ProRule" id="PRU01091"/>
    </source>
</evidence>
<dbReference type="SUPFAM" id="SSF48452">
    <property type="entry name" value="TPR-like"/>
    <property type="match status" value="1"/>
</dbReference>
<dbReference type="InterPro" id="IPR016032">
    <property type="entry name" value="Sig_transdc_resp-reg_C-effctor"/>
</dbReference>
<dbReference type="EMBL" id="JAAATY010000061">
    <property type="protein sequence ID" value="NRN71351.1"/>
    <property type="molecule type" value="Genomic_DNA"/>
</dbReference>
<dbReference type="Gene3D" id="1.25.40.10">
    <property type="entry name" value="Tetratricopeptide repeat domain"/>
    <property type="match status" value="1"/>
</dbReference>
<feature type="DNA-binding region" description="OmpR/PhoB-type" evidence="5">
    <location>
        <begin position="1"/>
        <end position="85"/>
    </location>
</feature>
<evidence type="ECO:0000313" key="7">
    <source>
        <dbReference type="EMBL" id="NRN71351.1"/>
    </source>
</evidence>
<evidence type="ECO:0000256" key="2">
    <source>
        <dbReference type="ARBA" id="ARBA00023015"/>
    </source>
</evidence>
<dbReference type="SMART" id="SM01043">
    <property type="entry name" value="BTAD"/>
    <property type="match status" value="1"/>
</dbReference>
<feature type="domain" description="OmpR/PhoB-type" evidence="6">
    <location>
        <begin position="1"/>
        <end position="85"/>
    </location>
</feature>
<dbReference type="InterPro" id="IPR011990">
    <property type="entry name" value="TPR-like_helical_dom_sf"/>
</dbReference>
<evidence type="ECO:0000256" key="3">
    <source>
        <dbReference type="ARBA" id="ARBA00023125"/>
    </source>
</evidence>
<proteinExistence type="inferred from homology"/>
<evidence type="ECO:0000313" key="8">
    <source>
        <dbReference type="Proteomes" id="UP000763557"/>
    </source>
</evidence>
<gene>
    <name evidence="7" type="ORF">GC106_86310</name>
</gene>
<keyword evidence="2" id="KW-0805">Transcription regulation</keyword>
<dbReference type="InterPro" id="IPR036388">
    <property type="entry name" value="WH-like_DNA-bd_sf"/>
</dbReference>
<name>A0ABX2FIV3_9PSEU</name>
<dbReference type="CDD" id="cd15831">
    <property type="entry name" value="BTAD"/>
    <property type="match status" value="1"/>
</dbReference>
<dbReference type="PANTHER" id="PTHR35807">
    <property type="entry name" value="TRANSCRIPTIONAL REGULATOR REDD-RELATED"/>
    <property type="match status" value="1"/>
</dbReference>
<dbReference type="PRINTS" id="PR00364">
    <property type="entry name" value="DISEASERSIST"/>
</dbReference>
<dbReference type="SUPFAM" id="SSF46894">
    <property type="entry name" value="C-terminal effector domain of the bipartite response regulators"/>
    <property type="match status" value="1"/>
</dbReference>
<dbReference type="Pfam" id="PF00486">
    <property type="entry name" value="Trans_reg_C"/>
    <property type="match status" value="1"/>
</dbReference>
<dbReference type="Gene3D" id="1.10.10.10">
    <property type="entry name" value="Winged helix-like DNA-binding domain superfamily/Winged helix DNA-binding domain"/>
    <property type="match status" value="1"/>
</dbReference>
<dbReference type="Pfam" id="PF03704">
    <property type="entry name" value="BTAD"/>
    <property type="match status" value="1"/>
</dbReference>
<dbReference type="InterPro" id="IPR027417">
    <property type="entry name" value="P-loop_NTPase"/>
</dbReference>
<dbReference type="PROSITE" id="PS51755">
    <property type="entry name" value="OMPR_PHOB"/>
    <property type="match status" value="1"/>
</dbReference>
<sequence>MRSADSVVQVGGPRMRALLAALVLRANQPVPVKHLVNAAWEGDTPLTSAATVHSYVCRLRARLASAGPDGENRILTDATGYRLRVEPGESDVELFRERIDRSHTLLNDSCPADAGTELSAALALWRGPALTDVPGRFAQLEAVSLNEARLAAQQESMEIDLSFGRHTQVIPELQAMFLRYPQRERLAALLMRALYRGGQQAEALQVYRTARQALVEELAIEPGPELKAVHQKILNHDVELAFPAATPGAGRHSLPPDTGTFVGRALEVRRIVTAATARPHDGRALGIAAIDGMAGVGKTRLAVHVSHQLADRFPDGQLFVDLHGHTDGRAQKEPSAALAELLEAVGVPAGSIPVTLEQRIAVWRTQLANRKVLLVLDNAASAAQVTPLLTGGSGCFVLITSRNRLIGSQTTETLSLKRLAGPEAGAFFEAMLADRRAAAESGAVAELTEMCGGLPLALQFAAARLRHRPTWTIADLVAQLHRDRLLMADLDIGKNGLAAAFDTSFACLNTEQQRVFRAVSRYRRNTFTVTAVAAATGLSSLDAERMLESLVDVNMIEPLTFGQYQIHDLLRAYGQRAVRFHSGEPPAAVAVE</sequence>
<comment type="similarity">
    <text evidence="1">Belongs to the AfsR/DnrI/RedD regulatory family.</text>
</comment>
<dbReference type="InterPro" id="IPR001867">
    <property type="entry name" value="OmpR/PhoB-type_DNA-bd"/>
</dbReference>
<dbReference type="InterPro" id="IPR005158">
    <property type="entry name" value="BTAD"/>
</dbReference>
<accession>A0ABX2FIV3</accession>
<dbReference type="SUPFAM" id="SSF52540">
    <property type="entry name" value="P-loop containing nucleoside triphosphate hydrolases"/>
    <property type="match status" value="1"/>
</dbReference>
<comment type="caution">
    <text evidence="7">The sequence shown here is derived from an EMBL/GenBank/DDBJ whole genome shotgun (WGS) entry which is preliminary data.</text>
</comment>
<dbReference type="GO" id="GO:0003677">
    <property type="term" value="F:DNA binding"/>
    <property type="evidence" value="ECO:0007669"/>
    <property type="project" value="UniProtKB-KW"/>
</dbReference>
<dbReference type="InterPro" id="IPR051677">
    <property type="entry name" value="AfsR-DnrI-RedD_regulator"/>
</dbReference>
<dbReference type="PANTHER" id="PTHR35807:SF1">
    <property type="entry name" value="TRANSCRIPTIONAL REGULATOR REDD"/>
    <property type="match status" value="1"/>
</dbReference>
<keyword evidence="8" id="KW-1185">Reference proteome</keyword>
<keyword evidence="3 5" id="KW-0238">DNA-binding</keyword>
<organism evidence="7 8">
    <name type="scientific">Kibdelosporangium persicum</name>
    <dbReference type="NCBI Taxonomy" id="2698649"/>
    <lineage>
        <taxon>Bacteria</taxon>
        <taxon>Bacillati</taxon>
        <taxon>Actinomycetota</taxon>
        <taxon>Actinomycetes</taxon>
        <taxon>Pseudonocardiales</taxon>
        <taxon>Pseudonocardiaceae</taxon>
        <taxon>Kibdelosporangium</taxon>
    </lineage>
</organism>